<dbReference type="InterPro" id="IPR052254">
    <property type="entry name" value="CUL4-DDB1_E3_ligase_receptor"/>
</dbReference>
<evidence type="ECO:0000256" key="2">
    <source>
        <dbReference type="ARBA" id="ARBA00022737"/>
    </source>
</evidence>
<sequence length="450" mass="51802">MPPKIAGFYYDEEKKKYFKIITSGNVTGSSGSSKDLTKYTQSEQNKQHREEKENKLKIEHRPTYEQVSIYSLNPQLHNISTFLSCYECPNVSQFDYFTGIVTGKIPDSNTDLKLMRSKLQLHTLRHRHELRFGAESNDELSWVCNIGPEIFVGTKDRFMVLQQDQFGLRTAYYSDFQDLPVRKTESELTLITGLLQSTANALHIYKTNENITTIGLLANTNLIELNHTVQTTQFSEGVRRSVEENITSIYCAFPLYITVKELPNNKSVLHWYGSKQYKYKVDSQITSFDYLKARGGIIAAGSRNGSIIMISEKNITSETDGISHQFGAPICSVRFILDDDDCYLLVSGLKDTLILYRVQKDLTLVEVIRYQEYENRSRLERNLELHSSNKYFIVNNDKPKELKIYYLFQPKPLKLAQKLEFEGITSCYSRFCFVDDSVLICSGESLNVYN</sequence>
<protein>
    <submittedName>
        <fullName evidence="4">Uncharacterized protein</fullName>
    </submittedName>
</protein>
<feature type="compositionally biased region" description="Low complexity" evidence="3">
    <location>
        <begin position="23"/>
        <end position="33"/>
    </location>
</feature>
<name>A0A1E4T817_9ASCO</name>
<keyword evidence="1" id="KW-0853">WD repeat</keyword>
<keyword evidence="5" id="KW-1185">Reference proteome</keyword>
<reference evidence="5" key="1">
    <citation type="submission" date="2016-04" db="EMBL/GenBank/DDBJ databases">
        <title>Comparative genomics of biotechnologically important yeasts.</title>
        <authorList>
            <consortium name="DOE Joint Genome Institute"/>
            <person name="Riley R."/>
            <person name="Haridas S."/>
            <person name="Wolfe K.H."/>
            <person name="Lopes M.R."/>
            <person name="Hittinger C.T."/>
            <person name="Goker M."/>
            <person name="Salamov A."/>
            <person name="Wisecaver J."/>
            <person name="Long T.M."/>
            <person name="Aerts A.L."/>
            <person name="Barry K."/>
            <person name="Choi C."/>
            <person name="Clum A."/>
            <person name="Coughlan A.Y."/>
            <person name="Deshpande S."/>
            <person name="Douglass A.P."/>
            <person name="Hanson S.J."/>
            <person name="Klenk H.-P."/>
            <person name="Labutti K."/>
            <person name="Lapidus A."/>
            <person name="Lindquist E."/>
            <person name="Lipzen A."/>
            <person name="Meier-Kolthoff J.P."/>
            <person name="Ohm R.A."/>
            <person name="Otillar R.P."/>
            <person name="Pangilinan J."/>
            <person name="Peng Y."/>
            <person name="Rokas A."/>
            <person name="Rosa C.A."/>
            <person name="Scheuner C."/>
            <person name="Sibirny A.A."/>
            <person name="Slot J.C."/>
            <person name="Stielow J.B."/>
            <person name="Sun H."/>
            <person name="Kurtzman C.P."/>
            <person name="Blackwell M."/>
            <person name="Grigoriev I.V."/>
            <person name="Jeffries T.W."/>
        </authorList>
    </citation>
    <scope>NUCLEOTIDE SEQUENCE [LARGE SCALE GENOMIC DNA]</scope>
    <source>
        <strain evidence="5">NRRL YB-2248</strain>
    </source>
</reference>
<dbReference type="OrthoDB" id="3987097at2759"/>
<dbReference type="EMBL" id="KV453847">
    <property type="protein sequence ID" value="ODV87798.1"/>
    <property type="molecule type" value="Genomic_DNA"/>
</dbReference>
<evidence type="ECO:0000313" key="5">
    <source>
        <dbReference type="Proteomes" id="UP000094801"/>
    </source>
</evidence>
<dbReference type="PANTHER" id="PTHR44472">
    <property type="entry name" value="DDB1- AND CUL4-ASSOCIATED FACTOR 4-RELATED"/>
    <property type="match status" value="1"/>
</dbReference>
<evidence type="ECO:0000256" key="1">
    <source>
        <dbReference type="ARBA" id="ARBA00022574"/>
    </source>
</evidence>
<feature type="compositionally biased region" description="Basic and acidic residues" evidence="3">
    <location>
        <begin position="45"/>
        <end position="54"/>
    </location>
</feature>
<evidence type="ECO:0000313" key="4">
    <source>
        <dbReference type="EMBL" id="ODV87798.1"/>
    </source>
</evidence>
<dbReference type="GO" id="GO:0080008">
    <property type="term" value="C:Cul4-RING E3 ubiquitin ligase complex"/>
    <property type="evidence" value="ECO:0007669"/>
    <property type="project" value="TreeGrafter"/>
</dbReference>
<dbReference type="SUPFAM" id="SSF50978">
    <property type="entry name" value="WD40 repeat-like"/>
    <property type="match status" value="1"/>
</dbReference>
<dbReference type="Proteomes" id="UP000094801">
    <property type="component" value="Unassembled WGS sequence"/>
</dbReference>
<accession>A0A1E4T817</accession>
<evidence type="ECO:0000256" key="3">
    <source>
        <dbReference type="SAM" id="MobiDB-lite"/>
    </source>
</evidence>
<dbReference type="AlphaFoldDB" id="A0A1E4T817"/>
<dbReference type="PANTHER" id="PTHR44472:SF1">
    <property type="entry name" value="DDB1 AND CUL4 ASSOCIATED FACTOR 4"/>
    <property type="match status" value="1"/>
</dbReference>
<gene>
    <name evidence="4" type="ORF">CANARDRAFT_5111</name>
</gene>
<feature type="region of interest" description="Disordered" evidence="3">
    <location>
        <begin position="23"/>
        <end position="54"/>
    </location>
</feature>
<dbReference type="InterPro" id="IPR036322">
    <property type="entry name" value="WD40_repeat_dom_sf"/>
</dbReference>
<proteinExistence type="predicted"/>
<organism evidence="4 5">
    <name type="scientific">[Candida] arabinofermentans NRRL YB-2248</name>
    <dbReference type="NCBI Taxonomy" id="983967"/>
    <lineage>
        <taxon>Eukaryota</taxon>
        <taxon>Fungi</taxon>
        <taxon>Dikarya</taxon>
        <taxon>Ascomycota</taxon>
        <taxon>Saccharomycotina</taxon>
        <taxon>Pichiomycetes</taxon>
        <taxon>Pichiales</taxon>
        <taxon>Pichiaceae</taxon>
        <taxon>Ogataea</taxon>
        <taxon>Ogataea/Candida clade</taxon>
    </lineage>
</organism>
<keyword evidence="2" id="KW-0677">Repeat</keyword>